<organism evidence="1 2">
    <name type="scientific">Racocetra persica</name>
    <dbReference type="NCBI Taxonomy" id="160502"/>
    <lineage>
        <taxon>Eukaryota</taxon>
        <taxon>Fungi</taxon>
        <taxon>Fungi incertae sedis</taxon>
        <taxon>Mucoromycota</taxon>
        <taxon>Glomeromycotina</taxon>
        <taxon>Glomeromycetes</taxon>
        <taxon>Diversisporales</taxon>
        <taxon>Gigasporaceae</taxon>
        <taxon>Racocetra</taxon>
    </lineage>
</organism>
<accession>A0ACA9LQA2</accession>
<gene>
    <name evidence="1" type="ORF">RPERSI_LOCUS3699</name>
</gene>
<reference evidence="1" key="1">
    <citation type="submission" date="2021-06" db="EMBL/GenBank/DDBJ databases">
        <authorList>
            <person name="Kallberg Y."/>
            <person name="Tangrot J."/>
            <person name="Rosling A."/>
        </authorList>
    </citation>
    <scope>NUCLEOTIDE SEQUENCE</scope>
    <source>
        <strain evidence="1">MA461A</strain>
    </source>
</reference>
<evidence type="ECO:0000313" key="1">
    <source>
        <dbReference type="EMBL" id="CAG8544628.1"/>
    </source>
</evidence>
<sequence length="171" mass="19890">MKLKRQDTDFQELMLIQLGKKEIANLKPNVRQFYEYIRAMLFSSYYKDALIDPVSDFYKKFEEKKACIINAVTGAGKNTTMIASLLGFYRHSQYKEIIYIRDDDITLINNVPWLEKKHPNEVNPSQVPKMLITITKIAEIESVIQAIVLLNYLMQLFYSSNTLLNPTLSNI</sequence>
<name>A0ACA9LQA2_9GLOM</name>
<evidence type="ECO:0000313" key="2">
    <source>
        <dbReference type="Proteomes" id="UP000789920"/>
    </source>
</evidence>
<keyword evidence="2" id="KW-1185">Reference proteome</keyword>
<proteinExistence type="predicted"/>
<comment type="caution">
    <text evidence="1">The sequence shown here is derived from an EMBL/GenBank/DDBJ whole genome shotgun (WGS) entry which is preliminary data.</text>
</comment>
<protein>
    <submittedName>
        <fullName evidence="1">4746_t:CDS:1</fullName>
    </submittedName>
</protein>
<dbReference type="EMBL" id="CAJVQC010004746">
    <property type="protein sequence ID" value="CAG8544628.1"/>
    <property type="molecule type" value="Genomic_DNA"/>
</dbReference>
<dbReference type="Proteomes" id="UP000789920">
    <property type="component" value="Unassembled WGS sequence"/>
</dbReference>